<dbReference type="RefSeq" id="WP_068761647.1">
    <property type="nucleotide sequence ID" value="NZ_LXIE01000012.1"/>
</dbReference>
<dbReference type="PANTHER" id="PTHR10098">
    <property type="entry name" value="RAPSYN-RELATED"/>
    <property type="match status" value="1"/>
</dbReference>
<comment type="caution">
    <text evidence="4">The sequence shown here is derived from an EMBL/GenBank/DDBJ whole genome shotgun (WGS) entry which is preliminary data.</text>
</comment>
<dbReference type="Proteomes" id="UP000077552">
    <property type="component" value="Unassembled WGS sequence"/>
</dbReference>
<dbReference type="SUPFAM" id="SSF48452">
    <property type="entry name" value="TPR-like"/>
    <property type="match status" value="2"/>
</dbReference>
<dbReference type="InterPro" id="IPR011990">
    <property type="entry name" value="TPR-like_helical_dom_sf"/>
</dbReference>
<keyword evidence="5" id="KW-1185">Reference proteome</keyword>
<dbReference type="AlphaFoldDB" id="A0A1A9LE35"/>
<sequence>MNAYKAEINDSLKLIKVQKAVAFLENNKTRSEADHITVLEQLYLSQLDNHQDQKAAESSEKLIAYLKKTKDPKYTPLLSKTAYTGYTTYDYLQNYTKALELCQEYYLAEKALYGEKSEAVAKAYLEFANMYSRIDNVDEQIKSLDAARAITEQITVQNKQLVFDIYYYYVITLVYYGDYPSAKKYLDKLNAFYGKNKNDSSFINATHDGNSVISINTASLALGNIMYHKLPVGEAGEMEKSIALFENALNKGAKKYSENDLALLNDVYSQIGVYYTRNIQDYDKAQNSYDKALKYNQNYPAGQINLLFLKGWTDIRFKKWESAEKNFSEALALKGVENFIDVISLYNYYGVTLSHLKKYEESEKYIQKVEAFYNREANTYQGFMSLHNLSDIGSLHISNYKATKDKVILERAYNCYKKASNLFEKVYQGDAFNPNLNQRVNEINEGLLYCSTILGDKKGEVLEMVEKNKSDFLWASFLNNNQGSTFIKPKKLTDSIHATESKIEALAIKIAAAKDADEIKKIKSEKVFLENNIEATKLSLEKEHPAFNSFASNEVGFQQIQKKLKKDEILIDYVVFDSTTYAFKVTNESIALQLISKENKKLREACSSYFDKLISIDADYTDEAEKLSEILLKPLNLPKNGRLIILTNSFLSYLPFETLKHNANFLVSDFSISYASSVKLWNTQSQLPKTKSQSLLVFSPDYKLSENNSEDEAIAMITRAGDYDLKGAKAEATTISEMFNGTFFNSEKATKNAFIENASKYQILHLAMHSVMDEEDENLSNLIFSNNEKLYFSEIYNLKLPSDLAVLSACNTGMGSYKNGEGIMSISRAFTFAGVKSCVYSLWQVPDKETSEIMVSFYQNLKNGEEKDIALANAKTTFIKKNPLKSHPYYWAGFVVNGDTSAIATTNTWWLYILLGLTVLILLLIFKRKLFQTGK</sequence>
<feature type="domain" description="CHAT" evidence="3">
    <location>
        <begin position="623"/>
        <end position="899"/>
    </location>
</feature>
<proteinExistence type="predicted"/>
<evidence type="ECO:0000313" key="4">
    <source>
        <dbReference type="EMBL" id="OAD91473.1"/>
    </source>
</evidence>
<keyword evidence="2" id="KW-0472">Membrane</keyword>
<evidence type="ECO:0000259" key="3">
    <source>
        <dbReference type="Pfam" id="PF12770"/>
    </source>
</evidence>
<reference evidence="4 5" key="1">
    <citation type="submission" date="2016-05" db="EMBL/GenBank/DDBJ databases">
        <title>Genome sequencing of Vitellibacter soesokkakensis RSSK-12.</title>
        <authorList>
            <person name="Thevarajoo S."/>
            <person name="Selvaratnam C."/>
            <person name="Goh K.M."/>
            <person name="Chan K.-G."/>
            <person name="Chong C.S."/>
        </authorList>
    </citation>
    <scope>NUCLEOTIDE SEQUENCE [LARGE SCALE GENOMIC DNA]</scope>
    <source>
        <strain evidence="4 5">RSSK-12</strain>
    </source>
</reference>
<keyword evidence="2" id="KW-1133">Transmembrane helix</keyword>
<keyword evidence="1" id="KW-0175">Coiled coil</keyword>
<dbReference type="Gene3D" id="1.25.40.10">
    <property type="entry name" value="Tetratricopeptide repeat domain"/>
    <property type="match status" value="2"/>
</dbReference>
<dbReference type="InterPro" id="IPR024983">
    <property type="entry name" value="CHAT_dom"/>
</dbReference>
<feature type="coiled-coil region" evidence="1">
    <location>
        <begin position="496"/>
        <end position="539"/>
    </location>
</feature>
<gene>
    <name evidence="4" type="ORF">A7A78_02970</name>
</gene>
<evidence type="ECO:0000256" key="1">
    <source>
        <dbReference type="SAM" id="Coils"/>
    </source>
</evidence>
<evidence type="ECO:0000256" key="2">
    <source>
        <dbReference type="SAM" id="Phobius"/>
    </source>
</evidence>
<organism evidence="4 5">
    <name type="scientific">Aequorivita soesokkakensis</name>
    <dbReference type="NCBI Taxonomy" id="1385699"/>
    <lineage>
        <taxon>Bacteria</taxon>
        <taxon>Pseudomonadati</taxon>
        <taxon>Bacteroidota</taxon>
        <taxon>Flavobacteriia</taxon>
        <taxon>Flavobacteriales</taxon>
        <taxon>Flavobacteriaceae</taxon>
        <taxon>Aequorivita</taxon>
    </lineage>
</organism>
<dbReference type="Pfam" id="PF12770">
    <property type="entry name" value="CHAT"/>
    <property type="match status" value="1"/>
</dbReference>
<feature type="transmembrane region" description="Helical" evidence="2">
    <location>
        <begin position="909"/>
        <end position="926"/>
    </location>
</feature>
<dbReference type="PANTHER" id="PTHR10098:SF112">
    <property type="entry name" value="SLR0380 PROTEIN"/>
    <property type="match status" value="1"/>
</dbReference>
<name>A0A1A9LE35_9FLAO</name>
<protein>
    <recommendedName>
        <fullName evidence="3">CHAT domain-containing protein</fullName>
    </recommendedName>
</protein>
<dbReference type="EMBL" id="LXIE01000012">
    <property type="protein sequence ID" value="OAD91473.1"/>
    <property type="molecule type" value="Genomic_DNA"/>
</dbReference>
<dbReference type="STRING" id="1385699.A7A78_02970"/>
<accession>A0A1A9LE35</accession>
<evidence type="ECO:0000313" key="5">
    <source>
        <dbReference type="Proteomes" id="UP000077552"/>
    </source>
</evidence>
<keyword evidence="2" id="KW-0812">Transmembrane</keyword>